<gene>
    <name evidence="1" type="ORF">M3215_03800</name>
</gene>
<sequence>MVLTLMRIGNAFNYLPNSIYWTVVLDTEPNKAGIFGGVTHFIANIATILAPTLTGSLVAKYGYQAMFLAAAIAVVIGMLAMVFVKPGKQQSASSGAESIKP</sequence>
<evidence type="ECO:0000313" key="2">
    <source>
        <dbReference type="Proteomes" id="UP001202289"/>
    </source>
</evidence>
<keyword evidence="2" id="KW-1185">Reference proteome</keyword>
<proteinExistence type="predicted"/>
<name>A0ACC6A238_9BACI</name>
<protein>
    <submittedName>
        <fullName evidence="1">Uncharacterized protein</fullName>
    </submittedName>
</protein>
<dbReference type="EMBL" id="JAMBOP010000003">
    <property type="protein sequence ID" value="MCM3734962.1"/>
    <property type="molecule type" value="Genomic_DNA"/>
</dbReference>
<comment type="caution">
    <text evidence="1">The sequence shown here is derived from an EMBL/GenBank/DDBJ whole genome shotgun (WGS) entry which is preliminary data.</text>
</comment>
<reference evidence="1" key="1">
    <citation type="submission" date="2022-05" db="EMBL/GenBank/DDBJ databases">
        <title>Comparative Genomics of Spacecraft Associated Microbes.</title>
        <authorList>
            <person name="Tran M.T."/>
            <person name="Wright A."/>
            <person name="Seuylemezian A."/>
            <person name="Eisen J."/>
            <person name="Coil D."/>
        </authorList>
    </citation>
    <scope>NUCLEOTIDE SEQUENCE</scope>
    <source>
        <strain evidence="1">FAIRING 10M-2.2</strain>
    </source>
</reference>
<dbReference type="Proteomes" id="UP001202289">
    <property type="component" value="Unassembled WGS sequence"/>
</dbReference>
<evidence type="ECO:0000313" key="1">
    <source>
        <dbReference type="EMBL" id="MCM3734962.1"/>
    </source>
</evidence>
<organism evidence="1 2">
    <name type="scientific">Bacillus cytotoxicus</name>
    <dbReference type="NCBI Taxonomy" id="580165"/>
    <lineage>
        <taxon>Bacteria</taxon>
        <taxon>Bacillati</taxon>
        <taxon>Bacillota</taxon>
        <taxon>Bacilli</taxon>
        <taxon>Bacillales</taxon>
        <taxon>Bacillaceae</taxon>
        <taxon>Bacillus</taxon>
        <taxon>Bacillus cereus group</taxon>
    </lineage>
</organism>
<accession>A0ACC6A238</accession>